<dbReference type="EMBL" id="VJZA01000045">
    <property type="protein sequence ID" value="TVT19607.1"/>
    <property type="molecule type" value="Genomic_DNA"/>
</dbReference>
<evidence type="ECO:0008006" key="4">
    <source>
        <dbReference type="Google" id="ProtNLM"/>
    </source>
</evidence>
<evidence type="ECO:0000313" key="2">
    <source>
        <dbReference type="EMBL" id="TVT19607.1"/>
    </source>
</evidence>
<evidence type="ECO:0000313" key="3">
    <source>
        <dbReference type="Proteomes" id="UP000318578"/>
    </source>
</evidence>
<dbReference type="AlphaFoldDB" id="A0A558A5Q6"/>
<dbReference type="InterPro" id="IPR006311">
    <property type="entry name" value="TAT_signal"/>
</dbReference>
<dbReference type="PANTHER" id="PTHR47197">
    <property type="entry name" value="PROTEIN NIRF"/>
    <property type="match status" value="1"/>
</dbReference>
<keyword evidence="1" id="KW-0732">Signal</keyword>
<dbReference type="Proteomes" id="UP000318578">
    <property type="component" value="Unassembled WGS sequence"/>
</dbReference>
<dbReference type="InterPro" id="IPR011048">
    <property type="entry name" value="Haem_d1_sf"/>
</dbReference>
<accession>A0A558A5Q6</accession>
<keyword evidence="3" id="KW-1185">Reference proteome</keyword>
<dbReference type="RefSeq" id="WP_144642107.1">
    <property type="nucleotide sequence ID" value="NZ_BNAX01000013.1"/>
</dbReference>
<dbReference type="PROSITE" id="PS51318">
    <property type="entry name" value="TAT"/>
    <property type="match status" value="1"/>
</dbReference>
<feature type="signal peptide" evidence="1">
    <location>
        <begin position="1"/>
        <end position="24"/>
    </location>
</feature>
<proteinExistence type="predicted"/>
<feature type="chain" id="PRO_5021750659" description="YncE family protein" evidence="1">
    <location>
        <begin position="25"/>
        <end position="311"/>
    </location>
</feature>
<organism evidence="2 3">
    <name type="scientific">Amycolatopsis acidiphila</name>
    <dbReference type="NCBI Taxonomy" id="715473"/>
    <lineage>
        <taxon>Bacteria</taxon>
        <taxon>Bacillati</taxon>
        <taxon>Actinomycetota</taxon>
        <taxon>Actinomycetes</taxon>
        <taxon>Pseudonocardiales</taxon>
        <taxon>Pseudonocardiaceae</taxon>
        <taxon>Amycolatopsis</taxon>
    </lineage>
</organism>
<sequence>MFGRRALFTLVAGIGALTVAPASASPRVTAVQVGAGPGPGPVAINSGSGAIYVGNGDSTVSVVGGSDLRVGGEPTDLVVDESSGLVYVASQDAGTVTVLQAGGRLHSVVAGGPGARVLDLDPGDNRLYVGSGTTGSVAVVDTVAGALTRLVDGPGQGFGGLRVDGQRGVAYLSSVYTDTVEVLDLTASKFVASISVGQSPTGLALHETSNTLYVANSAIHHLSVVDGATRAQRATILLRSEASSVAVHQASHTVYANGGPDGIVKIDGVAGKIVDQLSLGINPGGIAVDQRTGTVCVTDPLHDQLYVISGF</sequence>
<dbReference type="InterPro" id="IPR015943">
    <property type="entry name" value="WD40/YVTN_repeat-like_dom_sf"/>
</dbReference>
<dbReference type="Gene3D" id="2.130.10.10">
    <property type="entry name" value="YVTN repeat-like/Quinoprotein amine dehydrogenase"/>
    <property type="match status" value="2"/>
</dbReference>
<reference evidence="2 3" key="1">
    <citation type="submission" date="2019-07" db="EMBL/GenBank/DDBJ databases">
        <title>New species of Amycolatopsis and Streptomyces.</title>
        <authorList>
            <person name="Duangmal K."/>
            <person name="Teo W.F.A."/>
            <person name="Lipun K."/>
        </authorList>
    </citation>
    <scope>NUCLEOTIDE SEQUENCE [LARGE SCALE GENOMIC DNA]</scope>
    <source>
        <strain evidence="2 3">JCM 30562</strain>
    </source>
</reference>
<name>A0A558A5Q6_9PSEU</name>
<dbReference type="PANTHER" id="PTHR47197:SF3">
    <property type="entry name" value="DIHYDRO-HEME D1 DEHYDROGENASE"/>
    <property type="match status" value="1"/>
</dbReference>
<evidence type="ECO:0000256" key="1">
    <source>
        <dbReference type="SAM" id="SignalP"/>
    </source>
</evidence>
<comment type="caution">
    <text evidence="2">The sequence shown here is derived from an EMBL/GenBank/DDBJ whole genome shotgun (WGS) entry which is preliminary data.</text>
</comment>
<protein>
    <recommendedName>
        <fullName evidence="4">YncE family protein</fullName>
    </recommendedName>
</protein>
<gene>
    <name evidence="2" type="ORF">FNH06_23835</name>
</gene>
<dbReference type="OrthoDB" id="3612473at2"/>
<dbReference type="InterPro" id="IPR051200">
    <property type="entry name" value="Host-pathogen_enzymatic-act"/>
</dbReference>
<dbReference type="SUPFAM" id="SSF51004">
    <property type="entry name" value="C-terminal (heme d1) domain of cytochrome cd1-nitrite reductase"/>
    <property type="match status" value="1"/>
</dbReference>